<evidence type="ECO:0000256" key="3">
    <source>
        <dbReference type="PROSITE-ProRule" id="PRU00023"/>
    </source>
</evidence>
<dbReference type="OrthoDB" id="194358at2759"/>
<accession>A0A812IPX5</accession>
<keyword evidence="1" id="KW-0677">Repeat</keyword>
<dbReference type="SUPFAM" id="SSF48403">
    <property type="entry name" value="Ankyrin repeat"/>
    <property type="match status" value="1"/>
</dbReference>
<dbReference type="PANTHER" id="PTHR24171">
    <property type="entry name" value="ANKYRIN REPEAT DOMAIN-CONTAINING PROTEIN 39-RELATED"/>
    <property type="match status" value="1"/>
</dbReference>
<organism evidence="4 5">
    <name type="scientific">Symbiodinium pilosum</name>
    <name type="common">Dinoflagellate</name>
    <dbReference type="NCBI Taxonomy" id="2952"/>
    <lineage>
        <taxon>Eukaryota</taxon>
        <taxon>Sar</taxon>
        <taxon>Alveolata</taxon>
        <taxon>Dinophyceae</taxon>
        <taxon>Suessiales</taxon>
        <taxon>Symbiodiniaceae</taxon>
        <taxon>Symbiodinium</taxon>
    </lineage>
</organism>
<dbReference type="PROSITE" id="PS50088">
    <property type="entry name" value="ANK_REPEAT"/>
    <property type="match status" value="1"/>
</dbReference>
<keyword evidence="5" id="KW-1185">Reference proteome</keyword>
<reference evidence="4" key="1">
    <citation type="submission" date="2021-02" db="EMBL/GenBank/DDBJ databases">
        <authorList>
            <person name="Dougan E. K."/>
            <person name="Rhodes N."/>
            <person name="Thang M."/>
            <person name="Chan C."/>
        </authorList>
    </citation>
    <scope>NUCLEOTIDE SEQUENCE</scope>
</reference>
<dbReference type="AlphaFoldDB" id="A0A812IPX5"/>
<dbReference type="EMBL" id="CAJNIZ010000676">
    <property type="protein sequence ID" value="CAE7172430.1"/>
    <property type="molecule type" value="Genomic_DNA"/>
</dbReference>
<dbReference type="InterPro" id="IPR002110">
    <property type="entry name" value="Ankyrin_rpt"/>
</dbReference>
<evidence type="ECO:0000256" key="1">
    <source>
        <dbReference type="ARBA" id="ARBA00022737"/>
    </source>
</evidence>
<evidence type="ECO:0000313" key="4">
    <source>
        <dbReference type="EMBL" id="CAE7172430.1"/>
    </source>
</evidence>
<gene>
    <name evidence="4" type="primary">GORK</name>
    <name evidence="4" type="ORF">SPIL2461_LOCUS779</name>
</gene>
<feature type="non-terminal residue" evidence="4">
    <location>
        <position position="1"/>
    </location>
</feature>
<protein>
    <submittedName>
        <fullName evidence="4">GORK protein</fullName>
    </submittedName>
</protein>
<evidence type="ECO:0000256" key="2">
    <source>
        <dbReference type="ARBA" id="ARBA00023043"/>
    </source>
</evidence>
<sequence length="122" mass="13882">YFWDADLMAREKALRYEISEYLVRQGADIDVENIFRCKPIDLAIFHGYEGTVQLLKSEGGQPGLFGAAYLGDLDRIKELLEEGVDIDLKGRYRRTAFAEAHLRGHFAVEAFLVQQGCSREIP</sequence>
<feature type="repeat" description="ANK" evidence="3">
    <location>
        <begin position="59"/>
        <end position="91"/>
    </location>
</feature>
<evidence type="ECO:0000313" key="5">
    <source>
        <dbReference type="Proteomes" id="UP000649617"/>
    </source>
</evidence>
<dbReference type="InterPro" id="IPR036770">
    <property type="entry name" value="Ankyrin_rpt-contain_sf"/>
</dbReference>
<keyword evidence="2 3" id="KW-0040">ANK repeat</keyword>
<name>A0A812IPX5_SYMPI</name>
<proteinExistence type="predicted"/>
<comment type="caution">
    <text evidence="4">The sequence shown here is derived from an EMBL/GenBank/DDBJ whole genome shotgun (WGS) entry which is preliminary data.</text>
</comment>
<feature type="non-terminal residue" evidence="4">
    <location>
        <position position="122"/>
    </location>
</feature>
<dbReference type="Gene3D" id="1.25.40.20">
    <property type="entry name" value="Ankyrin repeat-containing domain"/>
    <property type="match status" value="2"/>
</dbReference>
<dbReference type="Proteomes" id="UP000649617">
    <property type="component" value="Unassembled WGS sequence"/>
</dbReference>